<name>A0A3B1CK54_9ZZZZ</name>
<dbReference type="EMBL" id="UOGD01000070">
    <property type="protein sequence ID" value="VAX17137.1"/>
    <property type="molecule type" value="Genomic_DNA"/>
</dbReference>
<protein>
    <recommendedName>
        <fullName evidence="1">Dinitrogenase iron-molybdenum cofactor biosynthesis domain-containing protein</fullName>
    </recommendedName>
</protein>
<sequence>MKILFTTDGDNLESKISKRFGEANYYLIYDTDSRSVDVRENTGHDDDHSSLIELTKEGVTHFVVGNAGPNAFRVLKENGAKLFLARKLTATEAFEKFIKNELEELFEPTLKRPIRKH</sequence>
<accession>A0A3B1CK54</accession>
<organism evidence="2">
    <name type="scientific">hydrothermal vent metagenome</name>
    <dbReference type="NCBI Taxonomy" id="652676"/>
    <lineage>
        <taxon>unclassified sequences</taxon>
        <taxon>metagenomes</taxon>
        <taxon>ecological metagenomes</taxon>
    </lineage>
</organism>
<gene>
    <name evidence="2" type="ORF">MNBD_IGNAVI01-676</name>
</gene>
<dbReference type="SUPFAM" id="SSF53146">
    <property type="entry name" value="Nitrogenase accessory factor-like"/>
    <property type="match status" value="1"/>
</dbReference>
<dbReference type="PANTHER" id="PTHR42983">
    <property type="entry name" value="DINITROGENASE IRON-MOLYBDENUM COFACTOR PROTEIN-RELATED"/>
    <property type="match status" value="1"/>
</dbReference>
<dbReference type="Gene3D" id="3.30.420.130">
    <property type="entry name" value="Dinitrogenase iron-molybdenum cofactor biosynthesis domain"/>
    <property type="match status" value="1"/>
</dbReference>
<proteinExistence type="predicted"/>
<dbReference type="Pfam" id="PF02579">
    <property type="entry name" value="Nitro_FeMo-Co"/>
    <property type="match status" value="1"/>
</dbReference>
<reference evidence="2" key="1">
    <citation type="submission" date="2018-06" db="EMBL/GenBank/DDBJ databases">
        <authorList>
            <person name="Zhirakovskaya E."/>
        </authorList>
    </citation>
    <scope>NUCLEOTIDE SEQUENCE</scope>
</reference>
<dbReference type="InterPro" id="IPR003731">
    <property type="entry name" value="Di-Nase_FeMo-co_biosynth"/>
</dbReference>
<evidence type="ECO:0000259" key="1">
    <source>
        <dbReference type="Pfam" id="PF02579"/>
    </source>
</evidence>
<dbReference type="InterPro" id="IPR036105">
    <property type="entry name" value="DiNase_FeMo-co_biosyn_sf"/>
</dbReference>
<evidence type="ECO:0000313" key="2">
    <source>
        <dbReference type="EMBL" id="VAX17137.1"/>
    </source>
</evidence>
<dbReference type="AlphaFoldDB" id="A0A3B1CK54"/>
<dbReference type="PANTHER" id="PTHR42983:SF1">
    <property type="entry name" value="IRON-MOLYBDENUM PROTEIN"/>
    <property type="match status" value="1"/>
</dbReference>
<feature type="domain" description="Dinitrogenase iron-molybdenum cofactor biosynthesis" evidence="1">
    <location>
        <begin position="13"/>
        <end position="99"/>
    </location>
</feature>